<dbReference type="RefSeq" id="WP_220304140.1">
    <property type="nucleotide sequence ID" value="NZ_CP080590.1"/>
</dbReference>
<dbReference type="InterPro" id="IPR006140">
    <property type="entry name" value="D-isomer_DH_NAD-bd"/>
</dbReference>
<dbReference type="InterPro" id="IPR050223">
    <property type="entry name" value="D-isomer_2-hydroxyacid_DH"/>
</dbReference>
<reference evidence="6 7" key="1">
    <citation type="submission" date="2021-08" db="EMBL/GenBank/DDBJ databases">
        <title>Devosia salina sp. nov., isolated from the South China Sea sediment.</title>
        <authorList>
            <person name="Zhou Z."/>
        </authorList>
    </citation>
    <scope>NUCLEOTIDE SEQUENCE [LARGE SCALE GENOMIC DNA]</scope>
    <source>
        <strain evidence="6 7">SCS-3</strain>
    </source>
</reference>
<dbReference type="Proteomes" id="UP000825799">
    <property type="component" value="Chromosome"/>
</dbReference>
<dbReference type="SUPFAM" id="SSF52283">
    <property type="entry name" value="Formate/glycerate dehydrogenase catalytic domain-like"/>
    <property type="match status" value="1"/>
</dbReference>
<evidence type="ECO:0000256" key="2">
    <source>
        <dbReference type="ARBA" id="ARBA00023027"/>
    </source>
</evidence>
<feature type="domain" description="D-isomer specific 2-hydroxyacid dehydrogenase catalytic" evidence="4">
    <location>
        <begin position="35"/>
        <end position="297"/>
    </location>
</feature>
<dbReference type="Pfam" id="PF02826">
    <property type="entry name" value="2-Hacid_dh_C"/>
    <property type="match status" value="1"/>
</dbReference>
<keyword evidence="7" id="KW-1185">Reference proteome</keyword>
<keyword evidence="1 3" id="KW-0560">Oxidoreductase</keyword>
<dbReference type="PROSITE" id="PS00065">
    <property type="entry name" value="D_2_HYDROXYACID_DH_1"/>
    <property type="match status" value="1"/>
</dbReference>
<feature type="domain" description="D-isomer specific 2-hydroxyacid dehydrogenase NAD-binding" evidence="5">
    <location>
        <begin position="104"/>
        <end position="277"/>
    </location>
</feature>
<dbReference type="PANTHER" id="PTHR10996">
    <property type="entry name" value="2-HYDROXYACID DEHYDROGENASE-RELATED"/>
    <property type="match status" value="1"/>
</dbReference>
<protein>
    <submittedName>
        <fullName evidence="6">2-hydroxyacid dehydrogenase</fullName>
    </submittedName>
</protein>
<organism evidence="6 7">
    <name type="scientific">Devosia salina</name>
    <dbReference type="NCBI Taxonomy" id="2860336"/>
    <lineage>
        <taxon>Bacteria</taxon>
        <taxon>Pseudomonadati</taxon>
        <taxon>Pseudomonadota</taxon>
        <taxon>Alphaproteobacteria</taxon>
        <taxon>Hyphomicrobiales</taxon>
        <taxon>Devosiaceae</taxon>
        <taxon>Devosia</taxon>
    </lineage>
</organism>
<dbReference type="InterPro" id="IPR029752">
    <property type="entry name" value="D-isomer_DH_CS1"/>
</dbReference>
<accession>A0ABX8WAA0</accession>
<dbReference type="EMBL" id="CP080590">
    <property type="protein sequence ID" value="QYO75642.1"/>
    <property type="molecule type" value="Genomic_DNA"/>
</dbReference>
<keyword evidence="2" id="KW-0520">NAD</keyword>
<evidence type="ECO:0000256" key="1">
    <source>
        <dbReference type="ARBA" id="ARBA00023002"/>
    </source>
</evidence>
<comment type="similarity">
    <text evidence="3">Belongs to the D-isomer specific 2-hydroxyacid dehydrogenase family.</text>
</comment>
<evidence type="ECO:0000259" key="4">
    <source>
        <dbReference type="Pfam" id="PF00389"/>
    </source>
</evidence>
<dbReference type="SUPFAM" id="SSF51735">
    <property type="entry name" value="NAD(P)-binding Rossmann-fold domains"/>
    <property type="match status" value="1"/>
</dbReference>
<dbReference type="Pfam" id="PF00389">
    <property type="entry name" value="2-Hacid_dh"/>
    <property type="match status" value="1"/>
</dbReference>
<name>A0ABX8WAA0_9HYPH</name>
<evidence type="ECO:0000259" key="5">
    <source>
        <dbReference type="Pfam" id="PF02826"/>
    </source>
</evidence>
<evidence type="ECO:0000313" key="6">
    <source>
        <dbReference type="EMBL" id="QYO75642.1"/>
    </source>
</evidence>
<dbReference type="PANTHER" id="PTHR10996:SF178">
    <property type="entry name" value="2-HYDROXYACID DEHYDROGENASE YGL185C-RELATED"/>
    <property type="match status" value="1"/>
</dbReference>
<dbReference type="InterPro" id="IPR036291">
    <property type="entry name" value="NAD(P)-bd_dom_sf"/>
</dbReference>
<evidence type="ECO:0000256" key="3">
    <source>
        <dbReference type="RuleBase" id="RU003719"/>
    </source>
</evidence>
<sequence>MSRPAVLQFDSLLAPMQSELESRFAVLPYRPDLAAASISSIEFVVTSGSTGVPREVIAAMPQLRAIVVYGAGTDNIDLGLCQDRTIEILTSASALSEGVAEMAFAQMLAVSRNLLGADRFVRSGAWGAGAVFPMSGQLWGKRLGVFGFGAIGQSIGRRAAAGGMDVGYHNRSMIQGRGETYFPTLADLADWADVLAIAAPGGDGTRHAINADILGRLGPDGIVVNVARGSIVDETALVAALHDGRLGAACLDVFASEPMVSDTILAAPRLLLSPYAGSNTMETRSAMARMVLDKLEALKVPSNCC</sequence>
<dbReference type="Gene3D" id="3.40.50.720">
    <property type="entry name" value="NAD(P)-binding Rossmann-like Domain"/>
    <property type="match status" value="2"/>
</dbReference>
<dbReference type="InterPro" id="IPR006139">
    <property type="entry name" value="D-isomer_2_OHA_DH_cat_dom"/>
</dbReference>
<gene>
    <name evidence="6" type="ORF">K1X15_13480</name>
</gene>
<proteinExistence type="inferred from homology"/>
<evidence type="ECO:0000313" key="7">
    <source>
        <dbReference type="Proteomes" id="UP000825799"/>
    </source>
</evidence>